<dbReference type="RefSeq" id="WP_211324741.1">
    <property type="nucleotide sequence ID" value="NZ_QLLL01000002.1"/>
</dbReference>
<reference evidence="10 11" key="1">
    <citation type="submission" date="2018-06" db="EMBL/GenBank/DDBJ databases">
        <title>Genomic Encyclopedia of Archaeal and Bacterial Type Strains, Phase II (KMG-II): from individual species to whole genera.</title>
        <authorList>
            <person name="Goeker M."/>
        </authorList>
    </citation>
    <scope>NUCLEOTIDE SEQUENCE [LARGE SCALE GENOMIC DNA]</scope>
    <source>
        <strain evidence="10 11">DSM 23857</strain>
    </source>
</reference>
<proteinExistence type="inferred from homology"/>
<feature type="site" description="Plays an important role in maintaining the position of the catalytic nucleophile" evidence="7">
    <location>
        <position position="186"/>
    </location>
</feature>
<dbReference type="InterPro" id="IPR000805">
    <property type="entry name" value="Glyco_hydro_26"/>
</dbReference>
<feature type="binding site" evidence="6">
    <location>
        <position position="125"/>
    </location>
    <ligand>
        <name>substrate</name>
    </ligand>
</feature>
<keyword evidence="4" id="KW-0964">Secreted</keyword>
<organism evidence="10 11">
    <name type="scientific">Chitinophaga skermanii</name>
    <dbReference type="NCBI Taxonomy" id="331697"/>
    <lineage>
        <taxon>Bacteria</taxon>
        <taxon>Pseudomonadati</taxon>
        <taxon>Bacteroidota</taxon>
        <taxon>Chitinophagia</taxon>
        <taxon>Chitinophagales</taxon>
        <taxon>Chitinophagaceae</taxon>
        <taxon>Chitinophaga</taxon>
    </lineage>
</organism>
<dbReference type="GO" id="GO:0006080">
    <property type="term" value="P:substituted mannan metabolic process"/>
    <property type="evidence" value="ECO:0007669"/>
    <property type="project" value="UniProtKB-UniRule"/>
</dbReference>
<dbReference type="EMBL" id="QLLL01000002">
    <property type="protein sequence ID" value="RAJ08552.1"/>
    <property type="molecule type" value="Genomic_DNA"/>
</dbReference>
<feature type="chain" id="PRO_5016195856" description="Mannan endo-1,4-beta-mannosidase" evidence="4">
    <location>
        <begin position="25"/>
        <end position="374"/>
    </location>
</feature>
<dbReference type="InterPro" id="IPR022790">
    <property type="entry name" value="GH26_dom"/>
</dbReference>
<dbReference type="AlphaFoldDB" id="A0A327QY59"/>
<sequence>MKDMLKKRLTWLFLFGLISTQTRAQIDDRATPQTKALYNNLHKSAQTGFLLGHQDALAYGVGWKYKPRKSDVYSVVGDYPALYGWDLGYIENDSPVNLDSVPFDKMKQYIREGYERGGVITISWHGNNPLNDKSAWDVTPNSVQSILPGGPQHAKFLTWLDKIAAFLHDLKGKNGAPIPVLFRPYHELTGNWFWWGSSTCTPQEFKDLFRFTVHYFKDEKQLHNLIYVYNTSQTKDTTAFLERYPGDDVVDVLSFDAYQYDDPTTSSKFQTEVLQNVKDIYQLAQTRHKIIAIAETGYEQIPYAQWWTKTLLPAIGNYPVSYVLLWRNAGVMPGNKMHYYMPYPKHASAPDFKRFVQSPKVLLERDAKALKLYK</sequence>
<keyword evidence="11" id="KW-1185">Reference proteome</keyword>
<feature type="domain" description="GH26" evidence="9">
    <location>
        <begin position="32"/>
        <end position="365"/>
    </location>
</feature>
<dbReference type="PANTHER" id="PTHR40079:SF4">
    <property type="entry name" value="GH26 DOMAIN-CONTAINING PROTEIN-RELATED"/>
    <property type="match status" value="1"/>
</dbReference>
<dbReference type="PANTHER" id="PTHR40079">
    <property type="entry name" value="MANNAN ENDO-1,4-BETA-MANNOSIDASE E-RELATED"/>
    <property type="match status" value="1"/>
</dbReference>
<evidence type="ECO:0000256" key="3">
    <source>
        <dbReference type="ARBA" id="ARBA00023295"/>
    </source>
</evidence>
<dbReference type="GO" id="GO:0016985">
    <property type="term" value="F:mannan endo-1,4-beta-mannosidase activity"/>
    <property type="evidence" value="ECO:0007669"/>
    <property type="project" value="UniProtKB-UniRule"/>
</dbReference>
<dbReference type="Proteomes" id="UP000249547">
    <property type="component" value="Unassembled WGS sequence"/>
</dbReference>
<comment type="similarity">
    <text evidence="1 4 8">Belongs to the glycosyl hydrolase 26 family.</text>
</comment>
<evidence type="ECO:0000256" key="2">
    <source>
        <dbReference type="ARBA" id="ARBA00022801"/>
    </source>
</evidence>
<dbReference type="InterPro" id="IPR016714">
    <property type="entry name" value="MANB/E"/>
</dbReference>
<feature type="signal peptide" evidence="4">
    <location>
        <begin position="1"/>
        <end position="24"/>
    </location>
</feature>
<dbReference type="Gene3D" id="3.20.20.80">
    <property type="entry name" value="Glycosidases"/>
    <property type="match status" value="1"/>
</dbReference>
<name>A0A327QY59_9BACT</name>
<evidence type="ECO:0000256" key="8">
    <source>
        <dbReference type="PROSITE-ProRule" id="PRU01100"/>
    </source>
</evidence>
<feature type="binding site" evidence="6">
    <location>
        <position position="192"/>
    </location>
    <ligand>
        <name>substrate</name>
    </ligand>
</feature>
<feature type="active site" description="Nucleophile" evidence="5 8">
    <location>
        <position position="295"/>
    </location>
</feature>
<gene>
    <name evidence="10" type="ORF">LX64_01205</name>
</gene>
<keyword evidence="3 4" id="KW-0326">Glycosidase</keyword>
<keyword evidence="4" id="KW-0119">Carbohydrate metabolism</keyword>
<dbReference type="PRINTS" id="PR00739">
    <property type="entry name" value="GLHYDRLASE26"/>
</dbReference>
<evidence type="ECO:0000256" key="5">
    <source>
        <dbReference type="PIRSR" id="PIRSR018168-1"/>
    </source>
</evidence>
<dbReference type="GO" id="GO:0005576">
    <property type="term" value="C:extracellular region"/>
    <property type="evidence" value="ECO:0007669"/>
    <property type="project" value="UniProtKB-SubCell"/>
</dbReference>
<dbReference type="PROSITE" id="PS51764">
    <property type="entry name" value="GH26"/>
    <property type="match status" value="1"/>
</dbReference>
<evidence type="ECO:0000256" key="1">
    <source>
        <dbReference type="ARBA" id="ARBA00007754"/>
    </source>
</evidence>
<feature type="binding site" evidence="6">
    <location>
        <position position="258"/>
    </location>
    <ligand>
        <name>substrate</name>
    </ligand>
</feature>
<dbReference type="PIRSF" id="PIRSF018168">
    <property type="entry name" value="Mannan-1_4-beta-mannosidase"/>
    <property type="match status" value="1"/>
</dbReference>
<feature type="active site" description="Proton donor" evidence="5 8">
    <location>
        <position position="187"/>
    </location>
</feature>
<evidence type="ECO:0000259" key="9">
    <source>
        <dbReference type="PROSITE" id="PS51764"/>
    </source>
</evidence>
<keyword evidence="2 4" id="KW-0378">Hydrolase</keyword>
<dbReference type="SUPFAM" id="SSF51445">
    <property type="entry name" value="(Trans)glycosidases"/>
    <property type="match status" value="1"/>
</dbReference>
<evidence type="ECO:0000256" key="4">
    <source>
        <dbReference type="PIRNR" id="PIRNR018168"/>
    </source>
</evidence>
<comment type="caution">
    <text evidence="10">The sequence shown here is derived from an EMBL/GenBank/DDBJ whole genome shotgun (WGS) entry which is preliminary data.</text>
</comment>
<dbReference type="Pfam" id="PF02156">
    <property type="entry name" value="Glyco_hydro_26"/>
    <property type="match status" value="1"/>
</dbReference>
<comment type="subcellular location">
    <subcellularLocation>
        <location evidence="4">Secreted</location>
    </subcellularLocation>
</comment>
<evidence type="ECO:0000313" key="10">
    <source>
        <dbReference type="EMBL" id="RAJ08552.1"/>
    </source>
</evidence>
<protein>
    <recommendedName>
        <fullName evidence="4">Mannan endo-1,4-beta-mannosidase</fullName>
        <ecNumber evidence="4">3.2.1.78</ecNumber>
    </recommendedName>
</protein>
<evidence type="ECO:0000256" key="6">
    <source>
        <dbReference type="PIRSR" id="PIRSR018168-2"/>
    </source>
</evidence>
<keyword evidence="4" id="KW-0732">Signal</keyword>
<evidence type="ECO:0000256" key="7">
    <source>
        <dbReference type="PIRSR" id="PIRSR018168-3"/>
    </source>
</evidence>
<dbReference type="EC" id="3.2.1.78" evidence="4"/>
<evidence type="ECO:0000313" key="11">
    <source>
        <dbReference type="Proteomes" id="UP000249547"/>
    </source>
</evidence>
<dbReference type="InterPro" id="IPR017853">
    <property type="entry name" value="GH"/>
</dbReference>
<comment type="catalytic activity">
    <reaction evidence="4">
        <text>Random hydrolysis of (1-&gt;4)-beta-D-mannosidic linkages in mannans, galactomannans and glucomannans.</text>
        <dbReference type="EC" id="3.2.1.78"/>
    </reaction>
</comment>
<accession>A0A327QY59</accession>